<dbReference type="GeneID" id="19323426"/>
<dbReference type="OrthoDB" id="2110578at2759"/>
<feature type="signal peptide" evidence="1">
    <location>
        <begin position="1"/>
        <end position="18"/>
    </location>
</feature>
<name>R8BPY1_PHAM7</name>
<evidence type="ECO:0000313" key="3">
    <source>
        <dbReference type="Proteomes" id="UP000014074"/>
    </source>
</evidence>
<feature type="chain" id="PRO_5004462977" evidence="1">
    <location>
        <begin position="19"/>
        <end position="140"/>
    </location>
</feature>
<gene>
    <name evidence="2" type="ORF">UCRPA7_3108</name>
</gene>
<protein>
    <submittedName>
        <fullName evidence="2">Uncharacterized protein</fullName>
    </submittedName>
</protein>
<keyword evidence="1" id="KW-0732">Signal</keyword>
<dbReference type="EMBL" id="KB932995">
    <property type="protein sequence ID" value="EOO01399.1"/>
    <property type="molecule type" value="Genomic_DNA"/>
</dbReference>
<proteinExistence type="predicted"/>
<sequence length="140" mass="14693">MILSRALAVLYLSVLATAQERPNTTTPCDHYAEKTVGSNTAENERILVALVLHSALLGPIFKYNTVPVPGFTGALTDTTFHGEAVSLNGYFNGGFASANTGKDSGEAVNFFGAGGLDAARNLKPSNGDVASPQQYEELSI</sequence>
<evidence type="ECO:0000256" key="1">
    <source>
        <dbReference type="SAM" id="SignalP"/>
    </source>
</evidence>
<dbReference type="HOGENOM" id="CLU_1836523_0_0_1"/>
<dbReference type="RefSeq" id="XP_007913875.1">
    <property type="nucleotide sequence ID" value="XM_007915684.1"/>
</dbReference>
<accession>R8BPY1</accession>
<organism evidence="2 3">
    <name type="scientific">Phaeoacremonium minimum (strain UCR-PA7)</name>
    <name type="common">Esca disease fungus</name>
    <name type="synonym">Togninia minima</name>
    <dbReference type="NCBI Taxonomy" id="1286976"/>
    <lineage>
        <taxon>Eukaryota</taxon>
        <taxon>Fungi</taxon>
        <taxon>Dikarya</taxon>
        <taxon>Ascomycota</taxon>
        <taxon>Pezizomycotina</taxon>
        <taxon>Sordariomycetes</taxon>
        <taxon>Sordariomycetidae</taxon>
        <taxon>Togniniales</taxon>
        <taxon>Togniniaceae</taxon>
        <taxon>Phaeoacremonium</taxon>
    </lineage>
</organism>
<reference evidence="3" key="1">
    <citation type="journal article" date="2013" name="Genome Announc.">
        <title>Draft genome sequence of the ascomycete Phaeoacremonium aleophilum strain UCR-PA7, a causal agent of the esca disease complex in grapevines.</title>
        <authorList>
            <person name="Blanco-Ulate B."/>
            <person name="Rolshausen P."/>
            <person name="Cantu D."/>
        </authorList>
    </citation>
    <scope>NUCLEOTIDE SEQUENCE [LARGE SCALE GENOMIC DNA]</scope>
    <source>
        <strain evidence="3">UCR-PA7</strain>
    </source>
</reference>
<dbReference type="Proteomes" id="UP000014074">
    <property type="component" value="Unassembled WGS sequence"/>
</dbReference>
<dbReference type="eggNOG" id="ENOG502RXCG">
    <property type="taxonomic scope" value="Eukaryota"/>
</dbReference>
<dbReference type="KEGG" id="tmn:UCRPA7_3108"/>
<dbReference type="AlphaFoldDB" id="R8BPY1"/>
<keyword evidence="3" id="KW-1185">Reference proteome</keyword>
<evidence type="ECO:0000313" key="2">
    <source>
        <dbReference type="EMBL" id="EOO01399.1"/>
    </source>
</evidence>